<accession>A0ABY7ZIM9</accession>
<evidence type="ECO:0000313" key="2">
    <source>
        <dbReference type="Proteomes" id="UP001219605"/>
    </source>
</evidence>
<sequence>MTVFSSDRFTESLLARFRRWWREFSRPVVPEPIVTLPAPPPPAELVLRREAREPVLVPARGDAFDFQVHPAYTWTGRGASFGEFRQRVDGYLDWAGGVVRDQAADLARRHEPHRSHELERALNAHLAGQVWPRGGDGPRFTVQVRVLPDQRIRDQLRPYWEERIRLECRHELDTLRTRQAEDLTSRWREVLSRLADDPVTRHAARLTEKQFAQVFGEYADERRRVPMELAELLRDALKGHHDLGLGPSEYTEAWDAAIRAHQRQYGLTVESA</sequence>
<gene>
    <name evidence="1" type="ORF">PVK37_17895</name>
</gene>
<protein>
    <submittedName>
        <fullName evidence="1">Uncharacterized protein</fullName>
    </submittedName>
</protein>
<dbReference type="Proteomes" id="UP001219605">
    <property type="component" value="Chromosome"/>
</dbReference>
<dbReference type="EMBL" id="CP118615">
    <property type="protein sequence ID" value="WDZ82368.1"/>
    <property type="molecule type" value="Genomic_DNA"/>
</dbReference>
<reference evidence="1 2" key="1">
    <citation type="submission" date="2023-02" db="EMBL/GenBank/DDBJ databases">
        <authorList>
            <person name="Mo P."/>
        </authorList>
    </citation>
    <scope>NUCLEOTIDE SEQUENCE [LARGE SCALE GENOMIC DNA]</scope>
    <source>
        <strain evidence="1 2">HUAS 3</strain>
    </source>
</reference>
<proteinExistence type="predicted"/>
<organism evidence="1 2">
    <name type="scientific">Micromonospora cathayae</name>
    <dbReference type="NCBI Taxonomy" id="3028804"/>
    <lineage>
        <taxon>Bacteria</taxon>
        <taxon>Bacillati</taxon>
        <taxon>Actinomycetota</taxon>
        <taxon>Actinomycetes</taxon>
        <taxon>Micromonosporales</taxon>
        <taxon>Micromonosporaceae</taxon>
        <taxon>Micromonospora</taxon>
    </lineage>
</organism>
<name>A0ABY7ZIM9_9ACTN</name>
<keyword evidence="2" id="KW-1185">Reference proteome</keyword>
<evidence type="ECO:0000313" key="1">
    <source>
        <dbReference type="EMBL" id="WDZ82368.1"/>
    </source>
</evidence>
<dbReference type="RefSeq" id="WP_275028600.1">
    <property type="nucleotide sequence ID" value="NZ_CP118615.1"/>
</dbReference>